<dbReference type="Gene3D" id="1.10.1670.10">
    <property type="entry name" value="Helix-hairpin-Helix base-excision DNA repair enzymes (C-terminal)"/>
    <property type="match status" value="1"/>
</dbReference>
<sequence length="214" mass="24027">MPDAKISGLKAAYRQRKPVIRQRLLEFQKRGLGNDSEIFSELAFCICTPQTNAKQCDAAVNGLLGKSLLKAGKPSIEKALSKKVRFHRNKASYIVQARSLLMPGIRLKLESLGVESEPAKARQWLAKNVKGLGMKEASHFLRNIGFGSDLAILDRHVLKNLLELGAIGELPKAISEKNYLHLEKSMRRFSRRVKIPMGELDLLFWSNETGEVFK</sequence>
<dbReference type="EC" id="4.2.99.18" evidence="7"/>
<keyword evidence="2 7" id="KW-0378">Hydrolase</keyword>
<dbReference type="Pfam" id="PF22175">
    <property type="entry name" value="Ogg-HhH"/>
    <property type="match status" value="1"/>
</dbReference>
<evidence type="ECO:0000256" key="1">
    <source>
        <dbReference type="ARBA" id="ARBA00022763"/>
    </source>
</evidence>
<keyword evidence="4 7" id="KW-0456">Lyase</keyword>
<dbReference type="EC" id="3.2.2.-" evidence="7"/>
<keyword evidence="1 7" id="KW-0227">DNA damage</keyword>
<feature type="domain" description="HhH-GPD" evidence="8">
    <location>
        <begin position="47"/>
        <end position="208"/>
    </location>
</feature>
<evidence type="ECO:0000259" key="8">
    <source>
        <dbReference type="SMART" id="SM00478"/>
    </source>
</evidence>
<evidence type="ECO:0000313" key="9">
    <source>
        <dbReference type="EMBL" id="MBN2067458.1"/>
    </source>
</evidence>
<evidence type="ECO:0000256" key="6">
    <source>
        <dbReference type="ARBA" id="ARBA00023295"/>
    </source>
</evidence>
<dbReference type="GO" id="GO:0006284">
    <property type="term" value="P:base-excision repair"/>
    <property type="evidence" value="ECO:0007669"/>
    <property type="project" value="UniProtKB-UniRule"/>
</dbReference>
<dbReference type="SUPFAM" id="SSF48150">
    <property type="entry name" value="DNA-glycosylase"/>
    <property type="match status" value="1"/>
</dbReference>
<dbReference type="AlphaFoldDB" id="A0A939C6H8"/>
<keyword evidence="3 7" id="KW-0234">DNA repair</keyword>
<evidence type="ECO:0000313" key="10">
    <source>
        <dbReference type="Proteomes" id="UP000809243"/>
    </source>
</evidence>
<dbReference type="InterPro" id="IPR023170">
    <property type="entry name" value="HhH_base_excis_C"/>
</dbReference>
<dbReference type="Proteomes" id="UP000809243">
    <property type="component" value="Unassembled WGS sequence"/>
</dbReference>
<dbReference type="SMART" id="SM00478">
    <property type="entry name" value="ENDO3c"/>
    <property type="match status" value="1"/>
</dbReference>
<dbReference type="InterPro" id="IPR003265">
    <property type="entry name" value="HhH-GPD_domain"/>
</dbReference>
<keyword evidence="6 7" id="KW-0326">Glycosidase</keyword>
<evidence type="ECO:0000256" key="5">
    <source>
        <dbReference type="ARBA" id="ARBA00023268"/>
    </source>
</evidence>
<evidence type="ECO:0000256" key="3">
    <source>
        <dbReference type="ARBA" id="ARBA00023204"/>
    </source>
</evidence>
<reference evidence="9" key="1">
    <citation type="submission" date="2021-01" db="EMBL/GenBank/DDBJ databases">
        <title>Active Sulfur Cycling in an Early Earth Analoge.</title>
        <authorList>
            <person name="Hahn C.R."/>
            <person name="Youssef N.H."/>
            <person name="Elshahed M."/>
        </authorList>
    </citation>
    <scope>NUCLEOTIDE SEQUENCE</scope>
    <source>
        <strain evidence="9">Zod_Metabat.1151</strain>
    </source>
</reference>
<dbReference type="NCBIfam" id="NF002305">
    <property type="entry name" value="PRK01229.1"/>
    <property type="match status" value="1"/>
</dbReference>
<dbReference type="Gene3D" id="1.10.340.30">
    <property type="entry name" value="Hypothetical protein, domain 2"/>
    <property type="match status" value="1"/>
</dbReference>
<name>A0A939C6H8_9ARCH</name>
<dbReference type="InterPro" id="IPR012092">
    <property type="entry name" value="DNA_glyclase/AP_lyase_Ogg"/>
</dbReference>
<dbReference type="EMBL" id="JAFGDB010000053">
    <property type="protein sequence ID" value="MBN2067458.1"/>
    <property type="molecule type" value="Genomic_DNA"/>
</dbReference>
<dbReference type="InterPro" id="IPR011257">
    <property type="entry name" value="DNA_glycosylase"/>
</dbReference>
<evidence type="ECO:0000256" key="4">
    <source>
        <dbReference type="ARBA" id="ARBA00023239"/>
    </source>
</evidence>
<comment type="similarity">
    <text evidence="7">Belongs to the type-2 OGG1 family.</text>
</comment>
<comment type="function">
    <text evidence="7">Catalyzes the excision of an oxidatively damaged form of guanine (7,8-dihydro-8-oxoguanine = 8-oxoG) from DNA. Also cleaves the DNA backbone at apurinic/apyrimidinic sites (AP sites).</text>
</comment>
<dbReference type="HAMAP" id="MF_00241">
    <property type="entry name" value="Ogg"/>
    <property type="match status" value="1"/>
</dbReference>
<feature type="active site" evidence="7">
    <location>
        <position position="135"/>
    </location>
</feature>
<organism evidence="9 10">
    <name type="scientific">Candidatus Iainarchaeum sp</name>
    <dbReference type="NCBI Taxonomy" id="3101447"/>
    <lineage>
        <taxon>Archaea</taxon>
        <taxon>Candidatus Iainarchaeota</taxon>
        <taxon>Candidatus Iainarchaeia</taxon>
        <taxon>Candidatus Iainarchaeales</taxon>
        <taxon>Candidatus Iainarchaeaceae</taxon>
        <taxon>Candidatus Iainarchaeum</taxon>
    </lineage>
</organism>
<comment type="catalytic activity">
    <reaction evidence="7">
        <text>2'-deoxyribonucleotide-(2'-deoxyribose 5'-phosphate)-2'-deoxyribonucleotide-DNA = a 3'-end 2'-deoxyribonucleotide-(2,3-dehydro-2,3-deoxyribose 5'-phosphate)-DNA + a 5'-end 5'-phospho-2'-deoxyribonucleoside-DNA + H(+)</text>
        <dbReference type="Rhea" id="RHEA:66592"/>
        <dbReference type="Rhea" id="RHEA-COMP:13180"/>
        <dbReference type="Rhea" id="RHEA-COMP:16897"/>
        <dbReference type="Rhea" id="RHEA-COMP:17067"/>
        <dbReference type="ChEBI" id="CHEBI:15378"/>
        <dbReference type="ChEBI" id="CHEBI:136412"/>
        <dbReference type="ChEBI" id="CHEBI:157695"/>
        <dbReference type="ChEBI" id="CHEBI:167181"/>
        <dbReference type="EC" id="4.2.99.18"/>
    </reaction>
</comment>
<comment type="caution">
    <text evidence="9">The sequence shown here is derived from an EMBL/GenBank/DDBJ whole genome shotgun (WGS) entry which is preliminary data.</text>
</comment>
<accession>A0A939C6H8</accession>
<feature type="active site" evidence="7">
    <location>
        <position position="154"/>
    </location>
</feature>
<protein>
    <recommendedName>
        <fullName evidence="7">8-oxoguanine DNA glycosylase/AP lyase</fullName>
    </recommendedName>
    <domain>
        <recommendedName>
            <fullName evidence="7">8-oxoguanine DNA glycosylase</fullName>
            <shortName evidence="7">8-oxoG DNA glycosylase</shortName>
            <ecNumber evidence="7">3.2.2.-</ecNumber>
        </recommendedName>
    </domain>
    <domain>
        <recommendedName>
            <fullName evidence="7">DNA-(apurinic or apyrimidinic site) lyase</fullName>
            <shortName evidence="7">AP lyase</shortName>
            <ecNumber evidence="7">4.2.99.18</ecNumber>
        </recommendedName>
    </domain>
</protein>
<evidence type="ECO:0000256" key="2">
    <source>
        <dbReference type="ARBA" id="ARBA00022801"/>
    </source>
</evidence>
<evidence type="ECO:0000256" key="7">
    <source>
        <dbReference type="HAMAP-Rule" id="MF_00241"/>
    </source>
</evidence>
<dbReference type="GO" id="GO:0016799">
    <property type="term" value="F:hydrolase activity, hydrolyzing N-glycosyl compounds"/>
    <property type="evidence" value="ECO:0007669"/>
    <property type="project" value="UniProtKB-UniRule"/>
</dbReference>
<dbReference type="PIRSF" id="PIRSF005954">
    <property type="entry name" value="Thrmst_ogg"/>
    <property type="match status" value="1"/>
</dbReference>
<keyword evidence="5 7" id="KW-0511">Multifunctional enzyme</keyword>
<gene>
    <name evidence="7" type="primary">ogg</name>
    <name evidence="9" type="ORF">JW744_03250</name>
</gene>
<dbReference type="GO" id="GO:0140078">
    <property type="term" value="F:class I DNA-(apurinic or apyrimidinic site) endonuclease activity"/>
    <property type="evidence" value="ECO:0007669"/>
    <property type="project" value="UniProtKB-EC"/>
</dbReference>
<proteinExistence type="inferred from homology"/>
<feature type="site" description="Important for guanine/8-oxoguanine distinction" evidence="7">
    <location>
        <position position="214"/>
    </location>
</feature>